<evidence type="ECO:0000313" key="3">
    <source>
        <dbReference type="Proteomes" id="UP000181898"/>
    </source>
</evidence>
<dbReference type="AlphaFoldDB" id="A0A1L3JKC8"/>
<dbReference type="RefSeq" id="WP_072556140.1">
    <property type="nucleotide sequence ID" value="NZ_CP018155.1"/>
</dbReference>
<name>A0A1L3JKC8_9FLAO</name>
<dbReference type="PROSITE" id="PS51087">
    <property type="entry name" value="APAG"/>
    <property type="match status" value="1"/>
</dbReference>
<reference evidence="2 3" key="1">
    <citation type="submission" date="2016-11" db="EMBL/GenBank/DDBJ databases">
        <title>Tenacibaculum sp. LPB0136, isolated from marine environment.</title>
        <authorList>
            <person name="Kim E."/>
            <person name="Yi H."/>
        </authorList>
    </citation>
    <scope>NUCLEOTIDE SEQUENCE [LARGE SCALE GENOMIC DNA]</scope>
    <source>
        <strain evidence="2 3">LPB0136</strain>
    </source>
</reference>
<dbReference type="PANTHER" id="PTHR14289:SF16">
    <property type="entry name" value="POLYMERASE DELTA-INTERACTING PROTEIN 2"/>
    <property type="match status" value="1"/>
</dbReference>
<sequence length="128" mass="14596">MVTKITNGIQISVKTTYDGTIHRNDITYHAFSYYISIVNKSKDTVQLTERFWNIYDSLNDPDFVKGEGVIGQTPTLLPNDEYTYKSNCFLQSTAGSMKGFYKMINQENSDEFLVAIPTFQLTTTPQLN</sequence>
<dbReference type="InterPro" id="IPR036767">
    <property type="entry name" value="ApaG_sf"/>
</dbReference>
<dbReference type="NCBIfam" id="NF003967">
    <property type="entry name" value="PRK05461.1"/>
    <property type="match status" value="1"/>
</dbReference>
<dbReference type="GO" id="GO:0070987">
    <property type="term" value="P:error-free translesion synthesis"/>
    <property type="evidence" value="ECO:0007669"/>
    <property type="project" value="TreeGrafter"/>
</dbReference>
<feature type="domain" description="ApaG" evidence="1">
    <location>
        <begin position="3"/>
        <end position="128"/>
    </location>
</feature>
<protein>
    <submittedName>
        <fullName evidence="2">Co2+/Mg2+ efflux protein ApaG</fullName>
    </submittedName>
</protein>
<dbReference type="PANTHER" id="PTHR14289">
    <property type="entry name" value="F-BOX ONLY PROTEIN 3"/>
    <property type="match status" value="1"/>
</dbReference>
<dbReference type="KEGG" id="ten:LPB136_09675"/>
<accession>A0A1L3JKC8</accession>
<dbReference type="Gene3D" id="2.60.40.1470">
    <property type="entry name" value="ApaG domain"/>
    <property type="match status" value="1"/>
</dbReference>
<dbReference type="Proteomes" id="UP000181898">
    <property type="component" value="Chromosome"/>
</dbReference>
<organism evidence="2 3">
    <name type="scientific">Tenacibaculum todarodis</name>
    <dbReference type="NCBI Taxonomy" id="1850252"/>
    <lineage>
        <taxon>Bacteria</taxon>
        <taxon>Pseudomonadati</taxon>
        <taxon>Bacteroidota</taxon>
        <taxon>Flavobacteriia</taxon>
        <taxon>Flavobacteriales</taxon>
        <taxon>Flavobacteriaceae</taxon>
        <taxon>Tenacibaculum</taxon>
    </lineage>
</organism>
<gene>
    <name evidence="2" type="ORF">LPB136_09675</name>
</gene>
<dbReference type="STRING" id="1850252.LPB136_09675"/>
<evidence type="ECO:0000313" key="2">
    <source>
        <dbReference type="EMBL" id="APG65616.1"/>
    </source>
</evidence>
<dbReference type="InterPro" id="IPR007474">
    <property type="entry name" value="ApaG_domain"/>
</dbReference>
<dbReference type="OrthoDB" id="9795226at2"/>
<dbReference type="SUPFAM" id="SSF110069">
    <property type="entry name" value="ApaG-like"/>
    <property type="match status" value="1"/>
</dbReference>
<proteinExistence type="predicted"/>
<evidence type="ECO:0000259" key="1">
    <source>
        <dbReference type="PROSITE" id="PS51087"/>
    </source>
</evidence>
<keyword evidence="3" id="KW-1185">Reference proteome</keyword>
<dbReference type="Pfam" id="PF04379">
    <property type="entry name" value="DUF525"/>
    <property type="match status" value="1"/>
</dbReference>
<dbReference type="EMBL" id="CP018155">
    <property type="protein sequence ID" value="APG65616.1"/>
    <property type="molecule type" value="Genomic_DNA"/>
</dbReference>